<dbReference type="InterPro" id="IPR007236">
    <property type="entry name" value="SlyX"/>
</dbReference>
<reference evidence="1 2" key="1">
    <citation type="submission" date="2017-01" db="EMBL/GenBank/DDBJ databases">
        <authorList>
            <person name="Mah S.A."/>
            <person name="Swanson W.J."/>
            <person name="Moy G.W."/>
            <person name="Vacquier V.D."/>
        </authorList>
    </citation>
    <scope>NUCLEOTIDE SEQUENCE [LARGE SCALE GENOMIC DNA]</scope>
    <source>
        <strain evidence="1 2">DSM 11589</strain>
    </source>
</reference>
<keyword evidence="2" id="KW-1185">Reference proteome</keyword>
<accession>A0A1N7IKE2</accession>
<dbReference type="EMBL" id="FTOA01000001">
    <property type="protein sequence ID" value="SIS37574.1"/>
    <property type="molecule type" value="Genomic_DNA"/>
</dbReference>
<dbReference type="Pfam" id="PF04102">
    <property type="entry name" value="SlyX"/>
    <property type="match status" value="1"/>
</dbReference>
<protein>
    <submittedName>
        <fullName evidence="1">SlyX protein</fullName>
    </submittedName>
</protein>
<gene>
    <name evidence="1" type="ORF">SAMN05421779_101270</name>
</gene>
<dbReference type="RefSeq" id="WP_076398233.1">
    <property type="nucleotide sequence ID" value="NZ_FTOA01000001.1"/>
</dbReference>
<dbReference type="OrthoDB" id="5422806at2"/>
<name>A0A1N7IKE2_9PROT</name>
<dbReference type="PANTHER" id="PTHR36508">
    <property type="entry name" value="PROTEIN SLYX"/>
    <property type="match status" value="1"/>
</dbReference>
<dbReference type="Gene3D" id="1.20.5.300">
    <property type="match status" value="1"/>
</dbReference>
<proteinExistence type="predicted"/>
<evidence type="ECO:0000313" key="2">
    <source>
        <dbReference type="Proteomes" id="UP000185678"/>
    </source>
</evidence>
<dbReference type="Proteomes" id="UP000185678">
    <property type="component" value="Unassembled WGS sequence"/>
</dbReference>
<evidence type="ECO:0000313" key="1">
    <source>
        <dbReference type="EMBL" id="SIS37574.1"/>
    </source>
</evidence>
<dbReference type="AlphaFoldDB" id="A0A1N7IKE2"/>
<dbReference type="STRING" id="80876.SAMN05421779_101270"/>
<dbReference type="PANTHER" id="PTHR36508:SF1">
    <property type="entry name" value="PROTEIN SLYX"/>
    <property type="match status" value="1"/>
</dbReference>
<organism evidence="1 2">
    <name type="scientific">Insolitispirillum peregrinum</name>
    <dbReference type="NCBI Taxonomy" id="80876"/>
    <lineage>
        <taxon>Bacteria</taxon>
        <taxon>Pseudomonadati</taxon>
        <taxon>Pseudomonadota</taxon>
        <taxon>Alphaproteobacteria</taxon>
        <taxon>Rhodospirillales</taxon>
        <taxon>Novispirillaceae</taxon>
        <taxon>Insolitispirillum</taxon>
    </lineage>
</organism>
<sequence>MDTPTPTITELEQRITDLERGISHLESSNADLSEMVAQQWDLIDRLNRTVEMLYKRIGAMEPTIEAHKPPHY</sequence>
<dbReference type="SUPFAM" id="SSF58038">
    <property type="entry name" value="SNARE fusion complex"/>
    <property type="match status" value="1"/>
</dbReference>